<keyword evidence="2" id="KW-1185">Reference proteome</keyword>
<accession>A0ACC0LN32</accession>
<reference evidence="1" key="1">
    <citation type="submission" date="2022-02" db="EMBL/GenBank/DDBJ databases">
        <title>Plant Genome Project.</title>
        <authorList>
            <person name="Zhang R.-G."/>
        </authorList>
    </citation>
    <scope>NUCLEOTIDE SEQUENCE</scope>
    <source>
        <strain evidence="1">AT1</strain>
    </source>
</reference>
<evidence type="ECO:0000313" key="2">
    <source>
        <dbReference type="Proteomes" id="UP001062846"/>
    </source>
</evidence>
<name>A0ACC0LN32_RHOML</name>
<gene>
    <name evidence="1" type="ORF">RHMOL_Rhmol12G0248200</name>
</gene>
<dbReference type="EMBL" id="CM046399">
    <property type="protein sequence ID" value="KAI8529734.1"/>
    <property type="molecule type" value="Genomic_DNA"/>
</dbReference>
<sequence>MRIGTFILFDWMPRLNRKQKRRREEQEGFMALHAIMNAVIGVFRLYLFITSTFRRPEPRPELSPNPDFYQSQVNNLNRLVRGNEVDCHEQLRVNRRTFFRLCCLVRGVGLGDSRFVCLEERVAIFLFVLAHHTKQRRTKYDFYRSTETISRHFHAVLQAVLRLHRMLLATPEPVPANYHDTRWNWFQNCVGALDGTYVPVNPPAVDRPRYRSRKGEIATNVLGVCTRDLKFVYVLSGWEGSATDSRILGNAMERPHGLKVPHGHYYLVDAGYTNGNGFLAPYRGQRYHINIWRQGHMPTSKEEYFNMKHSAARNVIERSFGVLKMRFAILRSPSYYPIRTQCRIVSACCLLHNLIKREMPNDPIEHEYTAWEQAHINDVPVDDHIGAVESSNEWTAGRDALAAAMYNQWLANGGGQNTSTFLNACAVMATNEVEVVDVERPSKLKRRSWRKVEEDALMKCMLNEEGKWKSENGFRTGYFTHLQKELQKVLPGCTLQANPHIDSKVKHWKSIWAKLVDIINLSGFGWDAVNNRIDVEQSVWDAYEKAHGKKAQGLYGKSFPYFEDWQTIFGKDRATGAGAEDYDDMARTEVANETAEPYNSNDFYEALFDEYNGNLPNTPTTPITPTTPSTPQPFTPHASLPTSTPRGSMPAANAGAQKGRKRTRMGEAELSIYASMDNYLKSTNVHVEKLANSFGYDKELSARRTMVKEELSKLNITLAEKFKLSAVIVSHEERVDDFYGTKPEERQALVEAILAVHSSKSYYACVGESTHAYQSPSKDLTAINNRFNGNRKLRGTLNFDDVDVRLVSDSLVANSLYLQNGSCASSGAPVKSEQLDS</sequence>
<organism evidence="1 2">
    <name type="scientific">Rhododendron molle</name>
    <name type="common">Chinese azalea</name>
    <name type="synonym">Azalea mollis</name>
    <dbReference type="NCBI Taxonomy" id="49168"/>
    <lineage>
        <taxon>Eukaryota</taxon>
        <taxon>Viridiplantae</taxon>
        <taxon>Streptophyta</taxon>
        <taxon>Embryophyta</taxon>
        <taxon>Tracheophyta</taxon>
        <taxon>Spermatophyta</taxon>
        <taxon>Magnoliopsida</taxon>
        <taxon>eudicotyledons</taxon>
        <taxon>Gunneridae</taxon>
        <taxon>Pentapetalae</taxon>
        <taxon>asterids</taxon>
        <taxon>Ericales</taxon>
        <taxon>Ericaceae</taxon>
        <taxon>Ericoideae</taxon>
        <taxon>Rhodoreae</taxon>
        <taxon>Rhododendron</taxon>
    </lineage>
</organism>
<proteinExistence type="predicted"/>
<evidence type="ECO:0000313" key="1">
    <source>
        <dbReference type="EMBL" id="KAI8529734.1"/>
    </source>
</evidence>
<comment type="caution">
    <text evidence="1">The sequence shown here is derived from an EMBL/GenBank/DDBJ whole genome shotgun (WGS) entry which is preliminary data.</text>
</comment>
<dbReference type="Proteomes" id="UP001062846">
    <property type="component" value="Chromosome 12"/>
</dbReference>
<protein>
    <submittedName>
        <fullName evidence="1">Uncharacterized protein</fullName>
    </submittedName>
</protein>